<dbReference type="InterPro" id="IPR001766">
    <property type="entry name" value="Fork_head_dom"/>
</dbReference>
<keyword evidence="4" id="KW-0804">Transcription</keyword>
<organism evidence="9 10">
    <name type="scientific">Stichopus japonicus</name>
    <name type="common">Sea cucumber</name>
    <dbReference type="NCBI Taxonomy" id="307972"/>
    <lineage>
        <taxon>Eukaryota</taxon>
        <taxon>Metazoa</taxon>
        <taxon>Echinodermata</taxon>
        <taxon>Eleutherozoa</taxon>
        <taxon>Echinozoa</taxon>
        <taxon>Holothuroidea</taxon>
        <taxon>Aspidochirotacea</taxon>
        <taxon>Aspidochirotida</taxon>
        <taxon>Stichopodidae</taxon>
        <taxon>Apostichopus</taxon>
    </lineage>
</organism>
<evidence type="ECO:0000256" key="4">
    <source>
        <dbReference type="ARBA" id="ARBA00023163"/>
    </source>
</evidence>
<gene>
    <name evidence="9" type="ORF">BSL78_07685</name>
</gene>
<dbReference type="SMART" id="SM00339">
    <property type="entry name" value="FH"/>
    <property type="match status" value="1"/>
</dbReference>
<evidence type="ECO:0000256" key="1">
    <source>
        <dbReference type="ARBA" id="ARBA00022473"/>
    </source>
</evidence>
<dbReference type="InterPro" id="IPR036390">
    <property type="entry name" value="WH_DNA-bd_sf"/>
</dbReference>
<dbReference type="SUPFAM" id="SSF46785">
    <property type="entry name" value="Winged helix' DNA-binding domain"/>
    <property type="match status" value="1"/>
</dbReference>
<evidence type="ECO:0000256" key="2">
    <source>
        <dbReference type="ARBA" id="ARBA00023015"/>
    </source>
</evidence>
<evidence type="ECO:0000256" key="7">
    <source>
        <dbReference type="SAM" id="MobiDB-lite"/>
    </source>
</evidence>
<comment type="subcellular location">
    <subcellularLocation>
        <location evidence="6">Nucleus</location>
    </subcellularLocation>
</comment>
<evidence type="ECO:0000313" key="10">
    <source>
        <dbReference type="Proteomes" id="UP000230750"/>
    </source>
</evidence>
<evidence type="ECO:0000256" key="6">
    <source>
        <dbReference type="PROSITE-ProRule" id="PRU00089"/>
    </source>
</evidence>
<dbReference type="GO" id="GO:0005634">
    <property type="term" value="C:nucleus"/>
    <property type="evidence" value="ECO:0007669"/>
    <property type="project" value="UniProtKB-SubCell"/>
</dbReference>
<feature type="region of interest" description="Disordered" evidence="7">
    <location>
        <begin position="105"/>
        <end position="140"/>
    </location>
</feature>
<evidence type="ECO:0000259" key="8">
    <source>
        <dbReference type="PROSITE" id="PS50039"/>
    </source>
</evidence>
<dbReference type="Pfam" id="PF00250">
    <property type="entry name" value="Forkhead"/>
    <property type="match status" value="1"/>
</dbReference>
<evidence type="ECO:0000256" key="5">
    <source>
        <dbReference type="ARBA" id="ARBA00023242"/>
    </source>
</evidence>
<dbReference type="GO" id="GO:0000981">
    <property type="term" value="F:DNA-binding transcription factor activity, RNA polymerase II-specific"/>
    <property type="evidence" value="ECO:0007669"/>
    <property type="project" value="TreeGrafter"/>
</dbReference>
<dbReference type="InterPro" id="IPR049624">
    <property type="entry name" value="FOXN1_4"/>
</dbReference>
<keyword evidence="3 6" id="KW-0238">DNA-binding</keyword>
<dbReference type="Proteomes" id="UP000230750">
    <property type="component" value="Unassembled WGS sequence"/>
</dbReference>
<evidence type="ECO:0000313" key="9">
    <source>
        <dbReference type="EMBL" id="PIK55414.1"/>
    </source>
</evidence>
<accession>A0A2G8L582</accession>
<dbReference type="STRING" id="307972.A0A2G8L582"/>
<dbReference type="PANTHER" id="PTHR46721:SF3">
    <property type="entry name" value="FORKHEAD BOX N1"/>
    <property type="match status" value="1"/>
</dbReference>
<sequence length="274" mass="30339">MFTTSRSPSQNYLKVCPLYLNRGKFLMNSVRHNLSLNKCFAKVETPVSNAKTGKKGCLWAMNPEKAAKMEEEVHKSTKRDPNGIKMSMAKPEDFHKIEALSRLTHPKNLKNSAKTNQRQSSSTHKRVHHTPATMVTSSNNSIKVKPPAVTMAARQTPVPVSLRKVDLGSSLGTDLFHQELNLLDPHLLPLDGDLGLQDHSADNLTYDMVEILPFDPLCTSASQITNYTSSMLDTSPLKDSSQTVNSRLLGLDTSPITTLANAHYGLEQSKQLFI</sequence>
<dbReference type="InterPro" id="IPR036388">
    <property type="entry name" value="WH-like_DNA-bd_sf"/>
</dbReference>
<dbReference type="EMBL" id="MRZV01000216">
    <property type="protein sequence ID" value="PIK55414.1"/>
    <property type="molecule type" value="Genomic_DNA"/>
</dbReference>
<dbReference type="PROSITE" id="PS50039">
    <property type="entry name" value="FORK_HEAD_3"/>
    <property type="match status" value="1"/>
</dbReference>
<feature type="domain" description="Fork-head" evidence="8">
    <location>
        <begin position="17"/>
        <end position="80"/>
    </location>
</feature>
<evidence type="ECO:0000256" key="3">
    <source>
        <dbReference type="ARBA" id="ARBA00023125"/>
    </source>
</evidence>
<dbReference type="PANTHER" id="PTHR46721">
    <property type="entry name" value="FORKHEAD BOX PROTEIN N1"/>
    <property type="match status" value="1"/>
</dbReference>
<protein>
    <submittedName>
        <fullName evidence="9">Forkhead transcription factor N1/4 transcript variant 2</fullName>
    </submittedName>
</protein>
<feature type="compositionally biased region" description="Polar residues" evidence="7">
    <location>
        <begin position="109"/>
        <end position="122"/>
    </location>
</feature>
<feature type="DNA-binding region" description="Fork-head" evidence="6">
    <location>
        <begin position="17"/>
        <end position="80"/>
    </location>
</feature>
<keyword evidence="10" id="KW-1185">Reference proteome</keyword>
<proteinExistence type="predicted"/>
<dbReference type="OrthoDB" id="10070006at2759"/>
<keyword evidence="2" id="KW-0805">Transcription regulation</keyword>
<dbReference type="Gene3D" id="1.10.10.10">
    <property type="entry name" value="Winged helix-like DNA-binding domain superfamily/Winged helix DNA-binding domain"/>
    <property type="match status" value="1"/>
</dbReference>
<comment type="caution">
    <text evidence="9">The sequence shown here is derived from an EMBL/GenBank/DDBJ whole genome shotgun (WGS) entry which is preliminary data.</text>
</comment>
<keyword evidence="5 6" id="KW-0539">Nucleus</keyword>
<reference evidence="9 10" key="1">
    <citation type="journal article" date="2017" name="PLoS Biol.">
        <title>The sea cucumber genome provides insights into morphological evolution and visceral regeneration.</title>
        <authorList>
            <person name="Zhang X."/>
            <person name="Sun L."/>
            <person name="Yuan J."/>
            <person name="Sun Y."/>
            <person name="Gao Y."/>
            <person name="Zhang L."/>
            <person name="Li S."/>
            <person name="Dai H."/>
            <person name="Hamel J.F."/>
            <person name="Liu C."/>
            <person name="Yu Y."/>
            <person name="Liu S."/>
            <person name="Lin W."/>
            <person name="Guo K."/>
            <person name="Jin S."/>
            <person name="Xu P."/>
            <person name="Storey K.B."/>
            <person name="Huan P."/>
            <person name="Zhang T."/>
            <person name="Zhou Y."/>
            <person name="Zhang J."/>
            <person name="Lin C."/>
            <person name="Li X."/>
            <person name="Xing L."/>
            <person name="Huo D."/>
            <person name="Sun M."/>
            <person name="Wang L."/>
            <person name="Mercier A."/>
            <person name="Li F."/>
            <person name="Yang H."/>
            <person name="Xiang J."/>
        </authorList>
    </citation>
    <scope>NUCLEOTIDE SEQUENCE [LARGE SCALE GENOMIC DNA]</scope>
    <source>
        <strain evidence="9">Shaxun</strain>
        <tissue evidence="9">Muscle</tissue>
    </source>
</reference>
<keyword evidence="1" id="KW-0217">Developmental protein</keyword>
<dbReference type="AlphaFoldDB" id="A0A2G8L582"/>
<name>A0A2G8L582_STIJA</name>
<dbReference type="GO" id="GO:0000976">
    <property type="term" value="F:transcription cis-regulatory region binding"/>
    <property type="evidence" value="ECO:0007669"/>
    <property type="project" value="TreeGrafter"/>
</dbReference>